<evidence type="ECO:0000313" key="1">
    <source>
        <dbReference type="EMBL" id="QBH98054.1"/>
    </source>
</evidence>
<dbReference type="OrthoDB" id="9973733at2"/>
<name>A0A411WP88_9GAMM</name>
<proteinExistence type="predicted"/>
<reference evidence="1 2" key="1">
    <citation type="submission" date="2019-03" db="EMBL/GenBank/DDBJ databases">
        <title>Pragia sp. nov. isolated from the gut tract of Carduelis flavirostris.</title>
        <authorList>
            <person name="Ge Y."/>
        </authorList>
    </citation>
    <scope>NUCLEOTIDE SEQUENCE [LARGE SCALE GENOMIC DNA]</scope>
    <source>
        <strain evidence="1 2">CF-458</strain>
    </source>
</reference>
<dbReference type="KEGG" id="prag:EKN56_17635"/>
<organism evidence="1 2">
    <name type="scientific">Limnobaculum zhutongyuii</name>
    <dbReference type="NCBI Taxonomy" id="2498113"/>
    <lineage>
        <taxon>Bacteria</taxon>
        <taxon>Pseudomonadati</taxon>
        <taxon>Pseudomonadota</taxon>
        <taxon>Gammaproteobacteria</taxon>
        <taxon>Enterobacterales</taxon>
        <taxon>Budviciaceae</taxon>
        <taxon>Limnobaculum</taxon>
    </lineage>
</organism>
<dbReference type="RefSeq" id="WP_130593008.1">
    <property type="nucleotide sequence ID" value="NZ_CP034752.1"/>
</dbReference>
<protein>
    <submittedName>
        <fullName evidence="1">Uncharacterized protein</fullName>
    </submittedName>
</protein>
<sequence>MDYPILHSLRQLRNSADNSNSEQKYLQFAREFHDQRIWILNESSPAQKDQGLLNVGLNYVDDAELPFLFAYLGSEPGVPPESLPEIHDPETGSYIEVRGVTLMGFSQQQRIDVILISDADNFEQIDYKLLDFLTMSLQLEEQGNEPLPADSSQGIHINDMPTIFSKALYQYCAEHRDIQYCRLGFASLGFGQRWSLLMLLDSGNGKASDEHLHDIQVLATQLLPVGIELTHLSASDTSTHNIVTGMVNQPPFYSHTDSQTWFARLKRRFNPPLPLAMRFSD</sequence>
<keyword evidence="2" id="KW-1185">Reference proteome</keyword>
<accession>A0A411WP88</accession>
<evidence type="ECO:0000313" key="2">
    <source>
        <dbReference type="Proteomes" id="UP000293154"/>
    </source>
</evidence>
<dbReference type="AlphaFoldDB" id="A0A411WP88"/>
<dbReference type="EMBL" id="CP034752">
    <property type="protein sequence ID" value="QBH98054.1"/>
    <property type="molecule type" value="Genomic_DNA"/>
</dbReference>
<dbReference type="Proteomes" id="UP000293154">
    <property type="component" value="Chromosome"/>
</dbReference>
<gene>
    <name evidence="1" type="ORF">EKN56_17635</name>
</gene>